<reference evidence="7" key="1">
    <citation type="submission" date="2025-08" db="UniProtKB">
        <authorList>
            <consortium name="RefSeq"/>
        </authorList>
    </citation>
    <scope>IDENTIFICATION</scope>
    <source>
        <tissue evidence="7">Sperm</tissue>
    </source>
</reference>
<protein>
    <submittedName>
        <fullName evidence="7">Uncharacterized protein LOC116955227</fullName>
    </submittedName>
</protein>
<dbReference type="RefSeq" id="XP_032832138.1">
    <property type="nucleotide sequence ID" value="XM_032976247.1"/>
</dbReference>
<keyword evidence="6" id="KW-1185">Reference proteome</keyword>
<keyword evidence="3" id="KW-1052">Target cell membrane</keyword>
<dbReference type="Gene3D" id="2.60.270.20">
    <property type="entry name" value="Cytolysin/lectin"/>
    <property type="match status" value="1"/>
</dbReference>
<keyword evidence="4" id="KW-0472">Membrane</keyword>
<dbReference type="SUPFAM" id="SSF63724">
    <property type="entry name" value="Cytolysin/lectin"/>
    <property type="match status" value="1"/>
</dbReference>
<gene>
    <name evidence="7" type="primary">LOC116955227</name>
</gene>
<dbReference type="PANTHER" id="PTHR40388">
    <property type="entry name" value="BRYOPORIN"/>
    <property type="match status" value="1"/>
</dbReference>
<organism evidence="6 7">
    <name type="scientific">Petromyzon marinus</name>
    <name type="common">Sea lamprey</name>
    <dbReference type="NCBI Taxonomy" id="7757"/>
    <lineage>
        <taxon>Eukaryota</taxon>
        <taxon>Metazoa</taxon>
        <taxon>Chordata</taxon>
        <taxon>Craniata</taxon>
        <taxon>Vertebrata</taxon>
        <taxon>Cyclostomata</taxon>
        <taxon>Hyperoartia</taxon>
        <taxon>Petromyzontiformes</taxon>
        <taxon>Petromyzontidae</taxon>
        <taxon>Petromyzon</taxon>
    </lineage>
</organism>
<evidence type="ECO:0000256" key="1">
    <source>
        <dbReference type="ARBA" id="ARBA00004175"/>
    </source>
</evidence>
<dbReference type="KEGG" id="pmrn:116955227"/>
<sequence length="216" mass="23911">MAGTGALECKGVEVEAVIAGTPTSCKVAVEISNFSGRTLHAPVWYLESGTVEYSIPSEIFPNEKRACGFRKVKTGFFGCTGLLIYRIKDSDKCLCLMFSNPFTMAFSRQFAISLQNWVPENTPARLYDEMMKRDLKNARTTFVKSMARGSDLTAECSSSALKVKAKMLDESSSIVWLEVMDLPVQAPQAAINSNDRFYPNFAQNPNLVLKKGEYNG</sequence>
<evidence type="ECO:0000256" key="3">
    <source>
        <dbReference type="ARBA" id="ARBA00022537"/>
    </source>
</evidence>
<keyword evidence="5" id="KW-0166">Nematocyst</keyword>
<dbReference type="GO" id="GO:0044218">
    <property type="term" value="C:other organism cell membrane"/>
    <property type="evidence" value="ECO:0007669"/>
    <property type="project" value="UniProtKB-KW"/>
</dbReference>
<evidence type="ECO:0000256" key="5">
    <source>
        <dbReference type="ARBA" id="ARBA00023331"/>
    </source>
</evidence>
<dbReference type="Proteomes" id="UP001318040">
    <property type="component" value="Chromosome 58"/>
</dbReference>
<evidence type="ECO:0000256" key="2">
    <source>
        <dbReference type="ARBA" id="ARBA00004532"/>
    </source>
</evidence>
<evidence type="ECO:0000313" key="6">
    <source>
        <dbReference type="Proteomes" id="UP001318040"/>
    </source>
</evidence>
<evidence type="ECO:0000256" key="4">
    <source>
        <dbReference type="ARBA" id="ARBA00023298"/>
    </source>
</evidence>
<name>A0AAJ7U943_PETMA</name>
<dbReference type="InterPro" id="IPR015926">
    <property type="entry name" value="Cytolysin/lectin"/>
</dbReference>
<dbReference type="PANTHER" id="PTHR40388:SF1">
    <property type="entry name" value="BRYOPORIN"/>
    <property type="match status" value="1"/>
</dbReference>
<dbReference type="InterPro" id="IPR050677">
    <property type="entry name" value="Actinoporin_PFT"/>
</dbReference>
<dbReference type="GO" id="GO:0042151">
    <property type="term" value="C:nematocyst"/>
    <property type="evidence" value="ECO:0007669"/>
    <property type="project" value="UniProtKB-SubCell"/>
</dbReference>
<proteinExistence type="predicted"/>
<keyword evidence="4" id="KW-1053">Target membrane</keyword>
<dbReference type="AlphaFoldDB" id="A0AAJ7U943"/>
<comment type="subcellular location">
    <subcellularLocation>
        <location evidence="2">Nematocyst</location>
    </subcellularLocation>
    <subcellularLocation>
        <location evidence="1">Target cell membrane</location>
    </subcellularLocation>
</comment>
<evidence type="ECO:0000313" key="7">
    <source>
        <dbReference type="RefSeq" id="XP_032832138.1"/>
    </source>
</evidence>
<accession>A0AAJ7U943</accession>